<feature type="compositionally biased region" description="Basic and acidic residues" evidence="1">
    <location>
        <begin position="62"/>
        <end position="71"/>
    </location>
</feature>
<protein>
    <submittedName>
        <fullName evidence="2">Uncharacterized protein</fullName>
    </submittedName>
</protein>
<dbReference type="Proteomes" id="UP001634394">
    <property type="component" value="Unassembled WGS sequence"/>
</dbReference>
<accession>A0ABD3XWQ3</accession>
<reference evidence="2 3" key="1">
    <citation type="submission" date="2024-11" db="EMBL/GenBank/DDBJ databases">
        <title>Chromosome-level genome assembly of the freshwater bivalve Anodonta woodiana.</title>
        <authorList>
            <person name="Chen X."/>
        </authorList>
    </citation>
    <scope>NUCLEOTIDE SEQUENCE [LARGE SCALE GENOMIC DNA]</scope>
    <source>
        <strain evidence="2">MN2024</strain>
        <tissue evidence="2">Gills</tissue>
    </source>
</reference>
<evidence type="ECO:0000313" key="3">
    <source>
        <dbReference type="Proteomes" id="UP001634394"/>
    </source>
</evidence>
<keyword evidence="3" id="KW-1185">Reference proteome</keyword>
<proteinExistence type="predicted"/>
<comment type="caution">
    <text evidence="2">The sequence shown here is derived from an EMBL/GenBank/DDBJ whole genome shotgun (WGS) entry which is preliminary data.</text>
</comment>
<sequence length="132" mass="15416">MNPYLTVNSNEGKCITFCGIAEGSEQSDSDCCHSSPSHAERRPLRVDFTEMESRDVSQSSNSKKEIEKDLGKFSRKGMGSVRYTQPRLSLLGRPISYRLHKRDIRYRKLQSKIYNFLERPKHWDDILYHITM</sequence>
<gene>
    <name evidence="2" type="ORF">ACJMK2_002940</name>
</gene>
<evidence type="ECO:0000313" key="2">
    <source>
        <dbReference type="EMBL" id="KAL3890659.1"/>
    </source>
</evidence>
<name>A0ABD3XWQ3_SINWO</name>
<feature type="region of interest" description="Disordered" evidence="1">
    <location>
        <begin position="45"/>
        <end position="71"/>
    </location>
</feature>
<dbReference type="EMBL" id="JBJQND010000001">
    <property type="protein sequence ID" value="KAL3890659.1"/>
    <property type="molecule type" value="Genomic_DNA"/>
</dbReference>
<feature type="compositionally biased region" description="Basic and acidic residues" evidence="1">
    <location>
        <begin position="45"/>
        <end position="55"/>
    </location>
</feature>
<dbReference type="AlphaFoldDB" id="A0ABD3XWQ3"/>
<evidence type="ECO:0000256" key="1">
    <source>
        <dbReference type="SAM" id="MobiDB-lite"/>
    </source>
</evidence>
<organism evidence="2 3">
    <name type="scientific">Sinanodonta woodiana</name>
    <name type="common">Chinese pond mussel</name>
    <name type="synonym">Anodonta woodiana</name>
    <dbReference type="NCBI Taxonomy" id="1069815"/>
    <lineage>
        <taxon>Eukaryota</taxon>
        <taxon>Metazoa</taxon>
        <taxon>Spiralia</taxon>
        <taxon>Lophotrochozoa</taxon>
        <taxon>Mollusca</taxon>
        <taxon>Bivalvia</taxon>
        <taxon>Autobranchia</taxon>
        <taxon>Heteroconchia</taxon>
        <taxon>Palaeoheterodonta</taxon>
        <taxon>Unionida</taxon>
        <taxon>Unionoidea</taxon>
        <taxon>Unionidae</taxon>
        <taxon>Unioninae</taxon>
        <taxon>Sinanodonta</taxon>
    </lineage>
</organism>